<feature type="domain" description="Response regulatory" evidence="5">
    <location>
        <begin position="5"/>
        <end position="121"/>
    </location>
</feature>
<dbReference type="CDD" id="cd17535">
    <property type="entry name" value="REC_NarL-like"/>
    <property type="match status" value="1"/>
</dbReference>
<keyword evidence="7" id="KW-1185">Reference proteome</keyword>
<evidence type="ECO:0000259" key="5">
    <source>
        <dbReference type="PROSITE" id="PS50110"/>
    </source>
</evidence>
<name>A0A5B9VZE8_9BACT</name>
<dbReference type="PROSITE" id="PS50110">
    <property type="entry name" value="RESPONSE_REGULATORY"/>
    <property type="match status" value="1"/>
</dbReference>
<dbReference type="SUPFAM" id="SSF52172">
    <property type="entry name" value="CheY-like"/>
    <property type="match status" value="1"/>
</dbReference>
<gene>
    <name evidence="6" type="primary">nreC_4</name>
    <name evidence="6" type="ORF">OJF2_19310</name>
</gene>
<dbReference type="KEGG" id="agv:OJF2_19310"/>
<reference evidence="6 7" key="1">
    <citation type="submission" date="2019-08" db="EMBL/GenBank/DDBJ databases">
        <title>Deep-cultivation of Planctomycetes and their phenomic and genomic characterization uncovers novel biology.</title>
        <authorList>
            <person name="Wiegand S."/>
            <person name="Jogler M."/>
            <person name="Boedeker C."/>
            <person name="Pinto D."/>
            <person name="Vollmers J."/>
            <person name="Rivas-Marin E."/>
            <person name="Kohn T."/>
            <person name="Peeters S.H."/>
            <person name="Heuer A."/>
            <person name="Rast P."/>
            <person name="Oberbeckmann S."/>
            <person name="Bunk B."/>
            <person name="Jeske O."/>
            <person name="Meyerdierks A."/>
            <person name="Storesund J.E."/>
            <person name="Kallscheuer N."/>
            <person name="Luecker S."/>
            <person name="Lage O.M."/>
            <person name="Pohl T."/>
            <person name="Merkel B.J."/>
            <person name="Hornburger P."/>
            <person name="Mueller R.-W."/>
            <person name="Bruemmer F."/>
            <person name="Labrenz M."/>
            <person name="Spormann A.M."/>
            <person name="Op den Camp H."/>
            <person name="Overmann J."/>
            <person name="Amann R."/>
            <person name="Jetten M.S.M."/>
            <person name="Mascher T."/>
            <person name="Medema M.H."/>
            <person name="Devos D.P."/>
            <person name="Kaster A.-K."/>
            <person name="Ovreas L."/>
            <person name="Rohde M."/>
            <person name="Galperin M.Y."/>
            <person name="Jogler C."/>
        </authorList>
    </citation>
    <scope>NUCLEOTIDE SEQUENCE [LARGE SCALE GENOMIC DNA]</scope>
    <source>
        <strain evidence="6 7">OJF2</strain>
    </source>
</reference>
<dbReference type="PRINTS" id="PR00038">
    <property type="entry name" value="HTHLUXR"/>
</dbReference>
<dbReference type="EMBL" id="CP042997">
    <property type="protein sequence ID" value="QEH33429.1"/>
    <property type="molecule type" value="Genomic_DNA"/>
</dbReference>
<dbReference type="InterPro" id="IPR000792">
    <property type="entry name" value="Tscrpt_reg_LuxR_C"/>
</dbReference>
<evidence type="ECO:0000256" key="2">
    <source>
        <dbReference type="ARBA" id="ARBA00023125"/>
    </source>
</evidence>
<dbReference type="Pfam" id="PF00196">
    <property type="entry name" value="GerE"/>
    <property type="match status" value="1"/>
</dbReference>
<dbReference type="Gene3D" id="3.40.50.2300">
    <property type="match status" value="1"/>
</dbReference>
<evidence type="ECO:0000313" key="7">
    <source>
        <dbReference type="Proteomes" id="UP000324233"/>
    </source>
</evidence>
<organism evidence="6 7">
    <name type="scientific">Aquisphaera giovannonii</name>
    <dbReference type="NCBI Taxonomy" id="406548"/>
    <lineage>
        <taxon>Bacteria</taxon>
        <taxon>Pseudomonadati</taxon>
        <taxon>Planctomycetota</taxon>
        <taxon>Planctomycetia</taxon>
        <taxon>Isosphaerales</taxon>
        <taxon>Isosphaeraceae</taxon>
        <taxon>Aquisphaera</taxon>
    </lineage>
</organism>
<dbReference type="PROSITE" id="PS00622">
    <property type="entry name" value="HTH_LUXR_1"/>
    <property type="match status" value="1"/>
</dbReference>
<sequence length="217" mass="23578">MGKLRVVLADDHAVVREGLKALIDAQPDLEVVGEAADGETACRKAEELRPDVLVMDVSMPRMSGVEATERLRQSRPELRILALTLHEDKGHLRRMLQAGASGYILKLATGEELLRALRVVAAGAAYLDPLLAGKLAGELVRDGQGAEGTRRSPLTDREGQVLLQVARGFSNKEIAAQLDISVKTVETHKLRAMEKLGLRGRADVVQHALREGWLASD</sequence>
<dbReference type="InterPro" id="IPR011006">
    <property type="entry name" value="CheY-like_superfamily"/>
</dbReference>
<dbReference type="Pfam" id="PF00072">
    <property type="entry name" value="Response_reg"/>
    <property type="match status" value="1"/>
</dbReference>
<dbReference type="OrthoDB" id="9796655at2"/>
<feature type="modified residue" description="4-aspartylphosphate" evidence="3">
    <location>
        <position position="56"/>
    </location>
</feature>
<protein>
    <submittedName>
        <fullName evidence="6">Oxygen regulatory protein NreC</fullName>
    </submittedName>
</protein>
<dbReference type="InterPro" id="IPR016032">
    <property type="entry name" value="Sig_transdc_resp-reg_C-effctor"/>
</dbReference>
<dbReference type="GO" id="GO:0006355">
    <property type="term" value="P:regulation of DNA-templated transcription"/>
    <property type="evidence" value="ECO:0007669"/>
    <property type="project" value="InterPro"/>
</dbReference>
<dbReference type="SMART" id="SM00448">
    <property type="entry name" value="REC"/>
    <property type="match status" value="1"/>
</dbReference>
<dbReference type="GO" id="GO:0003677">
    <property type="term" value="F:DNA binding"/>
    <property type="evidence" value="ECO:0007669"/>
    <property type="project" value="UniProtKB-KW"/>
</dbReference>
<dbReference type="InterPro" id="IPR058245">
    <property type="entry name" value="NreC/VraR/RcsB-like_REC"/>
</dbReference>
<dbReference type="AlphaFoldDB" id="A0A5B9VZE8"/>
<dbReference type="SUPFAM" id="SSF46894">
    <property type="entry name" value="C-terminal effector domain of the bipartite response regulators"/>
    <property type="match status" value="1"/>
</dbReference>
<dbReference type="RefSeq" id="WP_148593291.1">
    <property type="nucleotide sequence ID" value="NZ_CP042997.1"/>
</dbReference>
<dbReference type="Proteomes" id="UP000324233">
    <property type="component" value="Chromosome"/>
</dbReference>
<evidence type="ECO:0000259" key="4">
    <source>
        <dbReference type="PROSITE" id="PS50043"/>
    </source>
</evidence>
<dbReference type="PANTHER" id="PTHR43214:SF43">
    <property type="entry name" value="TWO-COMPONENT RESPONSE REGULATOR"/>
    <property type="match status" value="1"/>
</dbReference>
<dbReference type="CDD" id="cd06170">
    <property type="entry name" value="LuxR_C_like"/>
    <property type="match status" value="1"/>
</dbReference>
<keyword evidence="1 3" id="KW-0597">Phosphoprotein</keyword>
<dbReference type="GO" id="GO:0000160">
    <property type="term" value="P:phosphorelay signal transduction system"/>
    <property type="evidence" value="ECO:0007669"/>
    <property type="project" value="InterPro"/>
</dbReference>
<keyword evidence="2" id="KW-0238">DNA-binding</keyword>
<dbReference type="PROSITE" id="PS50043">
    <property type="entry name" value="HTH_LUXR_2"/>
    <property type="match status" value="1"/>
</dbReference>
<dbReference type="InterPro" id="IPR001789">
    <property type="entry name" value="Sig_transdc_resp-reg_receiver"/>
</dbReference>
<evidence type="ECO:0000313" key="6">
    <source>
        <dbReference type="EMBL" id="QEH33429.1"/>
    </source>
</evidence>
<evidence type="ECO:0000256" key="1">
    <source>
        <dbReference type="ARBA" id="ARBA00022553"/>
    </source>
</evidence>
<dbReference type="PANTHER" id="PTHR43214">
    <property type="entry name" value="TWO-COMPONENT RESPONSE REGULATOR"/>
    <property type="match status" value="1"/>
</dbReference>
<evidence type="ECO:0000256" key="3">
    <source>
        <dbReference type="PROSITE-ProRule" id="PRU00169"/>
    </source>
</evidence>
<feature type="domain" description="HTH luxR-type" evidence="4">
    <location>
        <begin position="147"/>
        <end position="212"/>
    </location>
</feature>
<proteinExistence type="predicted"/>
<dbReference type="SMART" id="SM00421">
    <property type="entry name" value="HTH_LUXR"/>
    <property type="match status" value="1"/>
</dbReference>
<dbReference type="InterPro" id="IPR039420">
    <property type="entry name" value="WalR-like"/>
</dbReference>
<accession>A0A5B9VZE8</accession>